<accession>A0AA88WBL5</accession>
<dbReference type="EMBL" id="JAVXUP010000593">
    <property type="protein sequence ID" value="KAK3024627.1"/>
    <property type="molecule type" value="Genomic_DNA"/>
</dbReference>
<dbReference type="AlphaFoldDB" id="A0AA88WBL5"/>
<dbReference type="GO" id="GO:0009451">
    <property type="term" value="P:RNA modification"/>
    <property type="evidence" value="ECO:0007669"/>
    <property type="project" value="InterPro"/>
</dbReference>
<dbReference type="InterPro" id="IPR046960">
    <property type="entry name" value="PPR_At4g14850-like_plant"/>
</dbReference>
<dbReference type="PANTHER" id="PTHR47926">
    <property type="entry name" value="PENTATRICOPEPTIDE REPEAT-CONTAINING PROTEIN"/>
    <property type="match status" value="1"/>
</dbReference>
<dbReference type="Proteomes" id="UP001188597">
    <property type="component" value="Unassembled WGS sequence"/>
</dbReference>
<proteinExistence type="predicted"/>
<dbReference type="InterPro" id="IPR011990">
    <property type="entry name" value="TPR-like_helical_dom_sf"/>
</dbReference>
<protein>
    <recommendedName>
        <fullName evidence="3">Pentatricopeptide repeat-containing protein</fullName>
    </recommendedName>
</protein>
<reference evidence="1" key="1">
    <citation type="submission" date="2022-12" db="EMBL/GenBank/DDBJ databases">
        <title>Draft genome assemblies for two species of Escallonia (Escalloniales).</title>
        <authorList>
            <person name="Chanderbali A."/>
            <person name="Dervinis C."/>
            <person name="Anghel I."/>
            <person name="Soltis D."/>
            <person name="Soltis P."/>
            <person name="Zapata F."/>
        </authorList>
    </citation>
    <scope>NUCLEOTIDE SEQUENCE</scope>
    <source>
        <strain evidence="1">UCBG64.0493</strain>
        <tissue evidence="1">Leaf</tissue>
    </source>
</reference>
<dbReference type="GO" id="GO:0003723">
    <property type="term" value="F:RNA binding"/>
    <property type="evidence" value="ECO:0007669"/>
    <property type="project" value="InterPro"/>
</dbReference>
<evidence type="ECO:0000313" key="1">
    <source>
        <dbReference type="EMBL" id="KAK3024627.1"/>
    </source>
</evidence>
<evidence type="ECO:0008006" key="3">
    <source>
        <dbReference type="Google" id="ProtNLM"/>
    </source>
</evidence>
<name>A0AA88WBL5_9ASTE</name>
<evidence type="ECO:0000313" key="2">
    <source>
        <dbReference type="Proteomes" id="UP001188597"/>
    </source>
</evidence>
<organism evidence="1 2">
    <name type="scientific">Escallonia herrerae</name>
    <dbReference type="NCBI Taxonomy" id="1293975"/>
    <lineage>
        <taxon>Eukaryota</taxon>
        <taxon>Viridiplantae</taxon>
        <taxon>Streptophyta</taxon>
        <taxon>Embryophyta</taxon>
        <taxon>Tracheophyta</taxon>
        <taxon>Spermatophyta</taxon>
        <taxon>Magnoliopsida</taxon>
        <taxon>eudicotyledons</taxon>
        <taxon>Gunneridae</taxon>
        <taxon>Pentapetalae</taxon>
        <taxon>asterids</taxon>
        <taxon>campanulids</taxon>
        <taxon>Escalloniales</taxon>
        <taxon>Escalloniaceae</taxon>
        <taxon>Escallonia</taxon>
    </lineage>
</organism>
<gene>
    <name evidence="1" type="ORF">RJ639_043955</name>
</gene>
<dbReference type="Gene3D" id="1.25.40.10">
    <property type="entry name" value="Tetratricopeptide repeat domain"/>
    <property type="match status" value="2"/>
</dbReference>
<keyword evidence="2" id="KW-1185">Reference proteome</keyword>
<comment type="caution">
    <text evidence="1">The sequence shown here is derived from an EMBL/GenBank/DDBJ whole genome shotgun (WGS) entry which is preliminary data.</text>
</comment>
<sequence>MLVPNIVTGNLILTVHVQSGCGKEWIGVFKYMRRAGIYPDRAFLVTLLQGYADMGVRQPVDLLQGYMLHAGLVENVSVATGSLTVYAKSGRYRFFIKAMELFELMVSNSQEPNHVTFTHLLGVCSRSFRACRRGKEIL</sequence>